<evidence type="ECO:0000313" key="2">
    <source>
        <dbReference type="Proteomes" id="UP000198882"/>
    </source>
</evidence>
<gene>
    <name evidence="1" type="ORF">SAMN04515672_1272</name>
</gene>
<protein>
    <submittedName>
        <fullName evidence="1">Uncharacterized protein</fullName>
    </submittedName>
</protein>
<dbReference type="OrthoDB" id="154641at2157"/>
<dbReference type="AlphaFoldDB" id="A0A1G8VC27"/>
<dbReference type="RefSeq" id="WP_175529236.1">
    <property type="nucleotide sequence ID" value="NZ_FNFE01000001.1"/>
</dbReference>
<accession>A0A1G8VC27</accession>
<evidence type="ECO:0000313" key="1">
    <source>
        <dbReference type="EMBL" id="SDJ63651.1"/>
    </source>
</evidence>
<keyword evidence="2" id="KW-1185">Reference proteome</keyword>
<reference evidence="2" key="1">
    <citation type="submission" date="2016-10" db="EMBL/GenBank/DDBJ databases">
        <authorList>
            <person name="Varghese N."/>
            <person name="Submissions S."/>
        </authorList>
    </citation>
    <scope>NUCLEOTIDE SEQUENCE [LARGE SCALE GENOMIC DNA]</scope>
    <source>
        <strain evidence="2">B4,CECT 8067,JCM 17497</strain>
    </source>
</reference>
<proteinExistence type="predicted"/>
<sequence length="46" mass="5436">MAYELRCDSCDLERECADWPDANRDASDHEREYPDHWVSIHDLQAA</sequence>
<dbReference type="EMBL" id="FNFE01000001">
    <property type="protein sequence ID" value="SDJ63651.1"/>
    <property type="molecule type" value="Genomic_DNA"/>
</dbReference>
<organism evidence="1 2">
    <name type="scientific">Natronorubrum texcoconense</name>
    <dbReference type="NCBI Taxonomy" id="1095776"/>
    <lineage>
        <taxon>Archaea</taxon>
        <taxon>Methanobacteriati</taxon>
        <taxon>Methanobacteriota</taxon>
        <taxon>Stenosarchaea group</taxon>
        <taxon>Halobacteria</taxon>
        <taxon>Halobacteriales</taxon>
        <taxon>Natrialbaceae</taxon>
        <taxon>Natronorubrum</taxon>
    </lineage>
</organism>
<dbReference type="Proteomes" id="UP000198882">
    <property type="component" value="Unassembled WGS sequence"/>
</dbReference>
<name>A0A1G8VC27_9EURY</name>